<dbReference type="InterPro" id="IPR006439">
    <property type="entry name" value="HAD-SF_hydro_IA"/>
</dbReference>
<dbReference type="GO" id="GO:0016787">
    <property type="term" value="F:hydrolase activity"/>
    <property type="evidence" value="ECO:0007669"/>
    <property type="project" value="UniProtKB-KW"/>
</dbReference>
<dbReference type="GO" id="GO:0009231">
    <property type="term" value="P:riboflavin biosynthetic process"/>
    <property type="evidence" value="ECO:0007669"/>
    <property type="project" value="TreeGrafter"/>
</dbReference>
<organism evidence="4 5">
    <name type="scientific">Pseudofulvimonas gallinarii</name>
    <dbReference type="NCBI Taxonomy" id="634155"/>
    <lineage>
        <taxon>Bacteria</taxon>
        <taxon>Pseudomonadati</taxon>
        <taxon>Pseudomonadota</taxon>
        <taxon>Gammaproteobacteria</taxon>
        <taxon>Lysobacterales</taxon>
        <taxon>Rhodanobacteraceae</taxon>
        <taxon>Pseudofulvimonas</taxon>
    </lineage>
</organism>
<keyword evidence="2 4" id="KW-0378">Hydrolase</keyword>
<comment type="cofactor">
    <cofactor evidence="1">
        <name>Mg(2+)</name>
        <dbReference type="ChEBI" id="CHEBI:18420"/>
    </cofactor>
</comment>
<dbReference type="SFLD" id="SFLDG01129">
    <property type="entry name" value="C1.5:_HAD__Beta-PGM__Phosphata"/>
    <property type="match status" value="1"/>
</dbReference>
<dbReference type="PRINTS" id="PR00413">
    <property type="entry name" value="HADHALOGNASE"/>
</dbReference>
<sequence>MLTAPAPTTVAAITLDLDDTLWPILPVMERCEQVLEAFLLEHAPAVARRFPKGAMRALRDSVAAERPELAHDYSAQRRLSLERAFAEARVDADAEALIERAYVTFYAERNRVQLYDDVADALPALAARCRLLALTNGNADLSSIGLAQHFHGAVLARDVGVAKPDPRIFAHARDLLAVDAAHIWHVGDDPELDVLGAQKAGFRAVWINRNGLPWPYPEHMPDLIIRDLAELGRWLDNLPSD</sequence>
<dbReference type="Gene3D" id="1.20.120.1600">
    <property type="match status" value="1"/>
</dbReference>
<evidence type="ECO:0000256" key="2">
    <source>
        <dbReference type="ARBA" id="ARBA00022801"/>
    </source>
</evidence>
<dbReference type="EMBL" id="SMAF01000010">
    <property type="protein sequence ID" value="TCS98000.1"/>
    <property type="molecule type" value="Genomic_DNA"/>
</dbReference>
<protein>
    <submittedName>
        <fullName evidence="4">Putative hydrolase of the HAD superfamily</fullName>
    </submittedName>
</protein>
<keyword evidence="5" id="KW-1185">Reference proteome</keyword>
<keyword evidence="3" id="KW-0460">Magnesium</keyword>
<proteinExistence type="predicted"/>
<gene>
    <name evidence="4" type="ORF">EDC25_11061</name>
</gene>
<comment type="caution">
    <text evidence="4">The sequence shown here is derived from an EMBL/GenBank/DDBJ whole genome shotgun (WGS) entry which is preliminary data.</text>
</comment>
<dbReference type="PANTHER" id="PTHR46470">
    <property type="entry name" value="N-ACYLNEURAMINATE-9-PHOSPHATASE"/>
    <property type="match status" value="1"/>
</dbReference>
<evidence type="ECO:0000313" key="4">
    <source>
        <dbReference type="EMBL" id="TCS98000.1"/>
    </source>
</evidence>
<dbReference type="SFLD" id="SFLDS00003">
    <property type="entry name" value="Haloacid_Dehalogenase"/>
    <property type="match status" value="1"/>
</dbReference>
<dbReference type="NCBIfam" id="TIGR01549">
    <property type="entry name" value="HAD-SF-IA-v1"/>
    <property type="match status" value="1"/>
</dbReference>
<evidence type="ECO:0000256" key="1">
    <source>
        <dbReference type="ARBA" id="ARBA00001946"/>
    </source>
</evidence>
<dbReference type="InterPro" id="IPR051400">
    <property type="entry name" value="HAD-like_hydrolase"/>
</dbReference>
<name>A0A4R3LEW8_9GAMM</name>
<dbReference type="Pfam" id="PF00702">
    <property type="entry name" value="Hydrolase"/>
    <property type="match status" value="1"/>
</dbReference>
<dbReference type="SUPFAM" id="SSF56784">
    <property type="entry name" value="HAD-like"/>
    <property type="match status" value="1"/>
</dbReference>
<dbReference type="NCBIfam" id="TIGR01509">
    <property type="entry name" value="HAD-SF-IA-v3"/>
    <property type="match status" value="1"/>
</dbReference>
<evidence type="ECO:0000313" key="5">
    <source>
        <dbReference type="Proteomes" id="UP000294599"/>
    </source>
</evidence>
<evidence type="ECO:0000256" key="3">
    <source>
        <dbReference type="ARBA" id="ARBA00022842"/>
    </source>
</evidence>
<dbReference type="AlphaFoldDB" id="A0A4R3LEW8"/>
<dbReference type="InterPro" id="IPR036412">
    <property type="entry name" value="HAD-like_sf"/>
</dbReference>
<dbReference type="PANTHER" id="PTHR46470:SF4">
    <property type="entry name" value="5-AMINO-6-(5-PHOSPHO-D-RIBITYLAMINO)URACIL PHOSPHATASE YIGB"/>
    <property type="match status" value="1"/>
</dbReference>
<dbReference type="Proteomes" id="UP000294599">
    <property type="component" value="Unassembled WGS sequence"/>
</dbReference>
<dbReference type="InterPro" id="IPR023214">
    <property type="entry name" value="HAD_sf"/>
</dbReference>
<reference evidence="4 5" key="1">
    <citation type="submission" date="2019-03" db="EMBL/GenBank/DDBJ databases">
        <title>Genomic Encyclopedia of Type Strains, Phase IV (KMG-IV): sequencing the most valuable type-strain genomes for metagenomic binning, comparative biology and taxonomic classification.</title>
        <authorList>
            <person name="Goeker M."/>
        </authorList>
    </citation>
    <scope>NUCLEOTIDE SEQUENCE [LARGE SCALE GENOMIC DNA]</scope>
    <source>
        <strain evidence="4 5">DSM 21944</strain>
    </source>
</reference>
<accession>A0A4R3LEW8</accession>
<dbReference type="Gene3D" id="3.40.50.1000">
    <property type="entry name" value="HAD superfamily/HAD-like"/>
    <property type="match status" value="1"/>
</dbReference>